<dbReference type="GO" id="GO:0051920">
    <property type="term" value="F:peroxiredoxin activity"/>
    <property type="evidence" value="ECO:0007669"/>
    <property type="project" value="InterPro"/>
</dbReference>
<dbReference type="SUPFAM" id="SSF69118">
    <property type="entry name" value="AhpD-like"/>
    <property type="match status" value="1"/>
</dbReference>
<feature type="domain" description="Carboxymuconolactone decarboxylase-like" evidence="1">
    <location>
        <begin position="87"/>
        <end position="158"/>
    </location>
</feature>
<dbReference type="RefSeq" id="WP_253485820.1">
    <property type="nucleotide sequence ID" value="NZ_JALJXV010000019.1"/>
</dbReference>
<organism evidence="2 3">
    <name type="scientific">Natronocella acetinitrilica</name>
    <dbReference type="NCBI Taxonomy" id="414046"/>
    <lineage>
        <taxon>Bacteria</taxon>
        <taxon>Pseudomonadati</taxon>
        <taxon>Pseudomonadota</taxon>
        <taxon>Gammaproteobacteria</taxon>
        <taxon>Chromatiales</taxon>
        <taxon>Ectothiorhodospiraceae</taxon>
        <taxon>Natronocella</taxon>
    </lineage>
</organism>
<dbReference type="Proteomes" id="UP001205843">
    <property type="component" value="Unassembled WGS sequence"/>
</dbReference>
<comment type="caution">
    <text evidence="2">The sequence shown here is derived from an EMBL/GenBank/DDBJ whole genome shotgun (WGS) entry which is preliminary data.</text>
</comment>
<protein>
    <submittedName>
        <fullName evidence="2">4-carboxymuconolactone decarboxylase</fullName>
        <ecNumber evidence="2">4.1.1.44</ecNumber>
    </submittedName>
</protein>
<dbReference type="InterPro" id="IPR003779">
    <property type="entry name" value="CMD-like"/>
</dbReference>
<dbReference type="Pfam" id="PF02627">
    <property type="entry name" value="CMD"/>
    <property type="match status" value="1"/>
</dbReference>
<proteinExistence type="predicted"/>
<dbReference type="AlphaFoldDB" id="A0AAE3G901"/>
<keyword evidence="2" id="KW-0456">Lyase</keyword>
<keyword evidence="3" id="KW-1185">Reference proteome</keyword>
<gene>
    <name evidence="2" type="ORF">J2T57_004422</name>
</gene>
<dbReference type="EMBL" id="JALJXV010000019">
    <property type="protein sequence ID" value="MCP1677243.1"/>
    <property type="molecule type" value="Genomic_DNA"/>
</dbReference>
<evidence type="ECO:0000259" key="1">
    <source>
        <dbReference type="Pfam" id="PF02627"/>
    </source>
</evidence>
<dbReference type="EC" id="4.1.1.44" evidence="2"/>
<sequence length="173" mass="19358">MVKKSGDNKGLHQQGVHVHSTYITEFDEDFLKVPYQTPYAMHKDGFSDEFLDDALSKIQHKLFGPWGLIGEKGGNDSYADRSSVYIFGQLYGRGTLDLKTRGLMVLAGLCVLQRENVIPTWANACRNLGWSEDELKELGALVSHIGGFPQSRASLMIFDDVFEKRRQAEADSA</sequence>
<dbReference type="InterPro" id="IPR029032">
    <property type="entry name" value="AhpD-like"/>
</dbReference>
<accession>A0AAE3G901</accession>
<reference evidence="2" key="1">
    <citation type="submission" date="2022-03" db="EMBL/GenBank/DDBJ databases">
        <title>Genomic Encyclopedia of Type Strains, Phase III (KMG-III): the genomes of soil and plant-associated and newly described type strains.</title>
        <authorList>
            <person name="Whitman W."/>
        </authorList>
    </citation>
    <scope>NUCLEOTIDE SEQUENCE</scope>
    <source>
        <strain evidence="2">ANL 6-2</strain>
    </source>
</reference>
<evidence type="ECO:0000313" key="3">
    <source>
        <dbReference type="Proteomes" id="UP001205843"/>
    </source>
</evidence>
<dbReference type="Gene3D" id="1.20.1290.10">
    <property type="entry name" value="AhpD-like"/>
    <property type="match status" value="1"/>
</dbReference>
<name>A0AAE3G901_9GAMM</name>
<evidence type="ECO:0000313" key="2">
    <source>
        <dbReference type="EMBL" id="MCP1677243.1"/>
    </source>
</evidence>
<dbReference type="GO" id="GO:0047575">
    <property type="term" value="F:4-carboxymuconolactone decarboxylase activity"/>
    <property type="evidence" value="ECO:0007669"/>
    <property type="project" value="UniProtKB-EC"/>
</dbReference>